<evidence type="ECO:0000313" key="3">
    <source>
        <dbReference type="EMBL" id="OOR02907.1"/>
    </source>
</evidence>
<keyword evidence="2" id="KW-0812">Transmembrane</keyword>
<proteinExistence type="predicted"/>
<evidence type="ECO:0000313" key="4">
    <source>
        <dbReference type="Proteomes" id="UP000190696"/>
    </source>
</evidence>
<keyword evidence="2" id="KW-0472">Membrane</keyword>
<dbReference type="EMBL" id="MUAI01000075">
    <property type="protein sequence ID" value="OOR02907.1"/>
    <property type="molecule type" value="Genomic_DNA"/>
</dbReference>
<dbReference type="AlphaFoldDB" id="A0A1S9SYY1"/>
<name>A0A1S9SYY1_BACMY</name>
<evidence type="ECO:0000256" key="2">
    <source>
        <dbReference type="SAM" id="Phobius"/>
    </source>
</evidence>
<evidence type="ECO:0000256" key="1">
    <source>
        <dbReference type="SAM" id="MobiDB-lite"/>
    </source>
</evidence>
<reference evidence="3 4" key="1">
    <citation type="submission" date="2017-01" db="EMBL/GenBank/DDBJ databases">
        <title>Bacillus cereus isolates.</title>
        <authorList>
            <person name="Beno S.M."/>
        </authorList>
    </citation>
    <scope>NUCLEOTIDE SEQUENCE [LARGE SCALE GENOMIC DNA]</scope>
    <source>
        <strain evidence="3 4">FSL W7-1108</strain>
    </source>
</reference>
<feature type="transmembrane region" description="Helical" evidence="2">
    <location>
        <begin position="6"/>
        <end position="21"/>
    </location>
</feature>
<feature type="transmembrane region" description="Helical" evidence="2">
    <location>
        <begin position="26"/>
        <end position="46"/>
    </location>
</feature>
<comment type="caution">
    <text evidence="3">The sequence shown here is derived from an EMBL/GenBank/DDBJ whole genome shotgun (WGS) entry which is preliminary data.</text>
</comment>
<dbReference type="RefSeq" id="WP_078177398.1">
    <property type="nucleotide sequence ID" value="NZ_CP128133.1"/>
</dbReference>
<sequence>MNDFYRIFIIAIVLAVQYFFSTRDSIYWGAIIPVAYVVLLTGMFVTNNIESTIGFILYLLLGILFLIVEWNQGRKSLHKKRKKELDKMKTHDIR</sequence>
<protein>
    <submittedName>
        <fullName evidence="3">Uncharacterized protein</fullName>
    </submittedName>
</protein>
<accession>A0A1S9SYY1</accession>
<feature type="compositionally biased region" description="Basic and acidic residues" evidence="1">
    <location>
        <begin position="83"/>
        <end position="94"/>
    </location>
</feature>
<feature type="transmembrane region" description="Helical" evidence="2">
    <location>
        <begin position="52"/>
        <end position="71"/>
    </location>
</feature>
<feature type="region of interest" description="Disordered" evidence="1">
    <location>
        <begin position="75"/>
        <end position="94"/>
    </location>
</feature>
<keyword evidence="2" id="KW-1133">Transmembrane helix</keyword>
<gene>
    <name evidence="3" type="ORF">BW900_29935</name>
</gene>
<dbReference type="Proteomes" id="UP000190696">
    <property type="component" value="Unassembled WGS sequence"/>
</dbReference>
<organism evidence="3 4">
    <name type="scientific">Bacillus mycoides</name>
    <dbReference type="NCBI Taxonomy" id="1405"/>
    <lineage>
        <taxon>Bacteria</taxon>
        <taxon>Bacillati</taxon>
        <taxon>Bacillota</taxon>
        <taxon>Bacilli</taxon>
        <taxon>Bacillales</taxon>
        <taxon>Bacillaceae</taxon>
        <taxon>Bacillus</taxon>
        <taxon>Bacillus cereus group</taxon>
    </lineage>
</organism>